<proteinExistence type="predicted"/>
<reference evidence="1 2" key="1">
    <citation type="submission" date="2018-12" db="EMBL/GenBank/DDBJ databases">
        <title>Persistence of Moraxella catarrhalis in Chronic Obstructive Pulmonary Disease and Regulation of the Hag/MID Adhesin.</title>
        <authorList>
            <person name="Murphy T."/>
            <person name="Zhao X."/>
            <person name="Vyas G."/>
            <person name="Aluvathingal J."/>
            <person name="Nadendla S."/>
            <person name="Tallon L."/>
            <person name="Tettelin H."/>
        </authorList>
    </citation>
    <scope>NUCLEOTIDE SEQUENCE [LARGE SCALE GENOMIC DNA]</scope>
    <source>
        <strain evidence="1 2">173P27B1</strain>
    </source>
</reference>
<dbReference type="EMBL" id="RYER01000018">
    <property type="protein sequence ID" value="RUO16084.1"/>
    <property type="molecule type" value="Genomic_DNA"/>
</dbReference>
<protein>
    <submittedName>
        <fullName evidence="1">Uncharacterized protein</fullName>
    </submittedName>
</protein>
<accession>A0ABY0BJJ1</accession>
<dbReference type="Proteomes" id="UP000268436">
    <property type="component" value="Unassembled WGS sequence"/>
</dbReference>
<evidence type="ECO:0000313" key="1">
    <source>
        <dbReference type="EMBL" id="RUO16084.1"/>
    </source>
</evidence>
<keyword evidence="2" id="KW-1185">Reference proteome</keyword>
<name>A0ABY0BJJ1_MORCA</name>
<organism evidence="1 2">
    <name type="scientific">Moraxella catarrhalis</name>
    <name type="common">Branhamella catarrhalis</name>
    <dbReference type="NCBI Taxonomy" id="480"/>
    <lineage>
        <taxon>Bacteria</taxon>
        <taxon>Pseudomonadati</taxon>
        <taxon>Pseudomonadota</taxon>
        <taxon>Gammaproteobacteria</taxon>
        <taxon>Moraxellales</taxon>
        <taxon>Moraxellaceae</taxon>
        <taxon>Moraxella</taxon>
    </lineage>
</organism>
<comment type="caution">
    <text evidence="1">The sequence shown here is derived from an EMBL/GenBank/DDBJ whole genome shotgun (WGS) entry which is preliminary data.</text>
</comment>
<evidence type="ECO:0000313" key="2">
    <source>
        <dbReference type="Proteomes" id="UP000268436"/>
    </source>
</evidence>
<sequence length="39" mass="4705">MLLIDVAFFATDAKWLLLTHWLIDCNQLVRFVQFCWSFV</sequence>
<gene>
    <name evidence="1" type="ORF">EJK54_0908</name>
</gene>